<dbReference type="EMBL" id="JAVDQD010000001">
    <property type="protein sequence ID" value="MDR6238047.1"/>
    <property type="molecule type" value="Genomic_DNA"/>
</dbReference>
<evidence type="ECO:0000313" key="2">
    <source>
        <dbReference type="Proteomes" id="UP001185092"/>
    </source>
</evidence>
<dbReference type="InterPro" id="IPR046495">
    <property type="entry name" value="DUF6588"/>
</dbReference>
<keyword evidence="2" id="KW-1185">Reference proteome</keyword>
<sequence>MHDFIRIFILLILLALLKTVAYAQRTDIDQIVPFDPRSREVYLDNYGRSITEAIGTGLGGAWTSSAKAHNTGGFEVKFILNNVYIPKNERMFDFDSAQYVGLTVNGKTSASLPTITGNNPIPGQDSITFYRQVQNRTDITIDPASGIVGVPHGIDLKGVNGGNFYAMPLIQGSVGVLPNTDILFRFTPNIGNKAIRTISYGGGFKLSTSNWFGTGEGALPVDIATVLAFSYGKVQMGIEQSQNTKYEDDPLLQVDSWTITAQLLASKEFSFIEVFALVGYDNYKSDLTMKGLYNYTLNGLEYTEQDPVSVGYNKGSVRGNVGFNINVSVVSFGFSYSLQAYQSMHFSLGINHIR</sequence>
<protein>
    <submittedName>
        <fullName evidence="1">Uncharacterized protein</fullName>
    </submittedName>
</protein>
<proteinExistence type="predicted"/>
<accession>A0AAE4BS67</accession>
<dbReference type="AlphaFoldDB" id="A0AAE4BS67"/>
<name>A0AAE4BS67_9BACT</name>
<gene>
    <name evidence="1" type="ORF">HNQ88_001023</name>
</gene>
<reference evidence="1" key="1">
    <citation type="submission" date="2023-07" db="EMBL/GenBank/DDBJ databases">
        <title>Genomic Encyclopedia of Type Strains, Phase IV (KMG-IV): sequencing the most valuable type-strain genomes for metagenomic binning, comparative biology and taxonomic classification.</title>
        <authorList>
            <person name="Goeker M."/>
        </authorList>
    </citation>
    <scope>NUCLEOTIDE SEQUENCE</scope>
    <source>
        <strain evidence="1">DSM 26174</strain>
    </source>
</reference>
<evidence type="ECO:0000313" key="1">
    <source>
        <dbReference type="EMBL" id="MDR6238047.1"/>
    </source>
</evidence>
<dbReference type="RefSeq" id="WP_309937518.1">
    <property type="nucleotide sequence ID" value="NZ_AP025305.1"/>
</dbReference>
<organism evidence="1 2">
    <name type="scientific">Aureibacter tunicatorum</name>
    <dbReference type="NCBI Taxonomy" id="866807"/>
    <lineage>
        <taxon>Bacteria</taxon>
        <taxon>Pseudomonadati</taxon>
        <taxon>Bacteroidota</taxon>
        <taxon>Cytophagia</taxon>
        <taxon>Cytophagales</taxon>
        <taxon>Persicobacteraceae</taxon>
        <taxon>Aureibacter</taxon>
    </lineage>
</organism>
<dbReference type="Pfam" id="PF20230">
    <property type="entry name" value="DUF6588"/>
    <property type="match status" value="1"/>
</dbReference>
<dbReference type="Proteomes" id="UP001185092">
    <property type="component" value="Unassembled WGS sequence"/>
</dbReference>
<comment type="caution">
    <text evidence="1">The sequence shown here is derived from an EMBL/GenBank/DDBJ whole genome shotgun (WGS) entry which is preliminary data.</text>
</comment>